<gene>
    <name evidence="2" type="ORF">ZIOFF_074403</name>
</gene>
<feature type="region of interest" description="Disordered" evidence="1">
    <location>
        <begin position="233"/>
        <end position="262"/>
    </location>
</feature>
<dbReference type="Proteomes" id="UP000734854">
    <property type="component" value="Unassembled WGS sequence"/>
</dbReference>
<dbReference type="EMBL" id="JACMSC010000024">
    <property type="protein sequence ID" value="KAG6467752.1"/>
    <property type="molecule type" value="Genomic_DNA"/>
</dbReference>
<reference evidence="2 3" key="1">
    <citation type="submission" date="2020-08" db="EMBL/GenBank/DDBJ databases">
        <title>Plant Genome Project.</title>
        <authorList>
            <person name="Zhang R.-G."/>
        </authorList>
    </citation>
    <scope>NUCLEOTIDE SEQUENCE [LARGE SCALE GENOMIC DNA]</scope>
    <source>
        <tissue evidence="2">Rhizome</tissue>
    </source>
</reference>
<evidence type="ECO:0000313" key="3">
    <source>
        <dbReference type="Proteomes" id="UP000734854"/>
    </source>
</evidence>
<feature type="compositionally biased region" description="Polar residues" evidence="1">
    <location>
        <begin position="312"/>
        <end position="323"/>
    </location>
</feature>
<comment type="caution">
    <text evidence="2">The sequence shown here is derived from an EMBL/GenBank/DDBJ whole genome shotgun (WGS) entry which is preliminary data.</text>
</comment>
<proteinExistence type="predicted"/>
<accession>A0A8J5C264</accession>
<evidence type="ECO:0000313" key="2">
    <source>
        <dbReference type="EMBL" id="KAG6467752.1"/>
    </source>
</evidence>
<dbReference type="AlphaFoldDB" id="A0A8J5C264"/>
<feature type="region of interest" description="Disordered" evidence="1">
    <location>
        <begin position="659"/>
        <end position="678"/>
    </location>
</feature>
<organism evidence="2 3">
    <name type="scientific">Zingiber officinale</name>
    <name type="common">Ginger</name>
    <name type="synonym">Amomum zingiber</name>
    <dbReference type="NCBI Taxonomy" id="94328"/>
    <lineage>
        <taxon>Eukaryota</taxon>
        <taxon>Viridiplantae</taxon>
        <taxon>Streptophyta</taxon>
        <taxon>Embryophyta</taxon>
        <taxon>Tracheophyta</taxon>
        <taxon>Spermatophyta</taxon>
        <taxon>Magnoliopsida</taxon>
        <taxon>Liliopsida</taxon>
        <taxon>Zingiberales</taxon>
        <taxon>Zingiberaceae</taxon>
        <taxon>Zingiber</taxon>
    </lineage>
</organism>
<geneLocation type="mitochondrion" evidence="2"/>
<feature type="region of interest" description="Disordered" evidence="1">
    <location>
        <begin position="289"/>
        <end position="343"/>
    </location>
</feature>
<keyword evidence="3" id="KW-1185">Reference proteome</keyword>
<name>A0A8J5C264_ZINOF</name>
<protein>
    <submittedName>
        <fullName evidence="2">Uncharacterized protein</fullName>
    </submittedName>
</protein>
<keyword evidence="2" id="KW-0496">Mitochondrion</keyword>
<dbReference type="InterPro" id="IPR012337">
    <property type="entry name" value="RNaseH-like_sf"/>
</dbReference>
<evidence type="ECO:0000256" key="1">
    <source>
        <dbReference type="SAM" id="MobiDB-lite"/>
    </source>
</evidence>
<sequence>MVADTETILINNVHKPYAAGLMMVRPGEEINNHIMIDTYFSEDYSIIMDSFEDRSNKNEVIPLQRLLESTPWQSALAKNLCPGLGTKGSIPYDEVTLSNLASMRNCLLDYMKQDILLLGGVMQKAQDIYWKLYNQTVPAYNLWHPYAEYHDMEFLPKKGYLESIIQKKANAPSSLHLRKRSGQMLKQWSKSQALCPLDSYLTLNTSPRSGSEGITKKFSLVFSGAGLRFEFPLSCPSHGPPPKQRDSSSEKPLLPNSSRQPRVLQFISLPSPSYSKASEFTTLGTLDGILQPTRSRDPSKTRRYHTAATVVNEGTSEATSTGHSLHPGRSLERSDVDGPFTPPREKFRATATCDYLMRGLPSDLSAWSASRSKIEIIGNRTDSLLLPSSASLIAYLSAPTVLCLADRLSNCQSYPFLVLRLYLPTLLLVAQFSYLLPCPHLSSSIGHPGFDSASIGHPGFDSLASELVSISFSFEASELVSFSFEASELVSFSFEASELVSISFERHMTTRVGKVEYLLAYHSSKRAGRYYITLQSALADTTSPRWPILHLLDSCANLLYSRYYISWIAVLISSIAVRISSIAVRRVIASIAVRRVIASFTTSQYYFYFPVVEKRKKSSSLHVLLASCMSSSLHGEFPAADGTGASSGGRLEDLKESHSLLSSSGGRSRSCAETEEGDNGAFFPRSRSCAETEDGDCCGIHYALVPKRDRAAGGIHYLILAM</sequence>
<feature type="compositionally biased region" description="Low complexity" evidence="1">
    <location>
        <begin position="659"/>
        <end position="669"/>
    </location>
</feature>
<dbReference type="SUPFAM" id="SSF53098">
    <property type="entry name" value="Ribonuclease H-like"/>
    <property type="match status" value="1"/>
</dbReference>